<dbReference type="AlphaFoldDB" id="A0A225SNL7"/>
<proteinExistence type="predicted"/>
<name>A0A225SNL7_9BURK</name>
<comment type="caution">
    <text evidence="2">The sequence shown here is derived from an EMBL/GenBank/DDBJ whole genome shotgun (WGS) entry which is preliminary data.</text>
</comment>
<dbReference type="InterPro" id="IPR046494">
    <property type="entry name" value="DUF6587"/>
</dbReference>
<feature type="transmembrane region" description="Helical" evidence="1">
    <location>
        <begin position="6"/>
        <end position="24"/>
    </location>
</feature>
<gene>
    <name evidence="2" type="ORF">CEJ45_21870</name>
</gene>
<dbReference type="Pfam" id="PF20228">
    <property type="entry name" value="DUF6587"/>
    <property type="match status" value="1"/>
</dbReference>
<keyword evidence="1" id="KW-0472">Membrane</keyword>
<organism evidence="2 3">
    <name type="scientific">Herbaspirillum aquaticum</name>
    <dbReference type="NCBI Taxonomy" id="568783"/>
    <lineage>
        <taxon>Bacteria</taxon>
        <taxon>Pseudomonadati</taxon>
        <taxon>Pseudomonadota</taxon>
        <taxon>Betaproteobacteria</taxon>
        <taxon>Burkholderiales</taxon>
        <taxon>Oxalobacteraceae</taxon>
        <taxon>Herbaspirillum</taxon>
    </lineage>
</organism>
<keyword evidence="3" id="KW-1185">Reference proteome</keyword>
<protein>
    <submittedName>
        <fullName evidence="2">Uncharacterized protein</fullName>
    </submittedName>
</protein>
<evidence type="ECO:0000313" key="2">
    <source>
        <dbReference type="EMBL" id="OWY32337.1"/>
    </source>
</evidence>
<dbReference type="RefSeq" id="WP_088757168.1">
    <property type="nucleotide sequence ID" value="NZ_JARJFG010000057.1"/>
</dbReference>
<evidence type="ECO:0000256" key="1">
    <source>
        <dbReference type="SAM" id="Phobius"/>
    </source>
</evidence>
<reference evidence="2 3" key="1">
    <citation type="journal article" date="2010" name="Int. J. Syst. Evol. Microbiol.">
        <title>Reclassification of Herbaspirillum putei as a later heterotypic synonym of Herbaspirillum huttiense, with the description of H. huttiense subsp. huttiense subsp. nov. and H. huttiense subsp. putei subsp. nov., comb. nov., and description of Herbaspirillum aquaticum sp. nov.</title>
        <authorList>
            <person name="Dobritsa A.P."/>
            <person name="Reddy M.C."/>
            <person name="Samadpour M."/>
        </authorList>
    </citation>
    <scope>NUCLEOTIDE SEQUENCE [LARGE SCALE GENOMIC DNA]</scope>
    <source>
        <strain evidence="2 3">IEH 4430</strain>
    </source>
</reference>
<evidence type="ECO:0000313" key="3">
    <source>
        <dbReference type="Proteomes" id="UP000214747"/>
    </source>
</evidence>
<sequence>MNHALWWQYAVIAVLVMASALYMLRKLAPSMSWRWQARLASWLIRRRAGMWQALGRRWLPPAKSGGCGGGACDGCGDSGDALPPLEQKIQFHRRR</sequence>
<dbReference type="EMBL" id="NJGV01000027">
    <property type="protein sequence ID" value="OWY32337.1"/>
    <property type="molecule type" value="Genomic_DNA"/>
</dbReference>
<dbReference type="Proteomes" id="UP000214747">
    <property type="component" value="Unassembled WGS sequence"/>
</dbReference>
<keyword evidence="1" id="KW-0812">Transmembrane</keyword>
<accession>A0A225SNL7</accession>
<keyword evidence="1" id="KW-1133">Transmembrane helix</keyword>